<accession>A0AAV4PM58</accession>
<comment type="caution">
    <text evidence="2">The sequence shown here is derived from an EMBL/GenBank/DDBJ whole genome shotgun (WGS) entry which is preliminary data.</text>
</comment>
<evidence type="ECO:0000313" key="3">
    <source>
        <dbReference type="Proteomes" id="UP001054837"/>
    </source>
</evidence>
<organism evidence="2 3">
    <name type="scientific">Caerostris darwini</name>
    <dbReference type="NCBI Taxonomy" id="1538125"/>
    <lineage>
        <taxon>Eukaryota</taxon>
        <taxon>Metazoa</taxon>
        <taxon>Ecdysozoa</taxon>
        <taxon>Arthropoda</taxon>
        <taxon>Chelicerata</taxon>
        <taxon>Arachnida</taxon>
        <taxon>Araneae</taxon>
        <taxon>Araneomorphae</taxon>
        <taxon>Entelegynae</taxon>
        <taxon>Araneoidea</taxon>
        <taxon>Araneidae</taxon>
        <taxon>Caerostris</taxon>
    </lineage>
</organism>
<proteinExistence type="predicted"/>
<name>A0AAV4PM58_9ARAC</name>
<keyword evidence="1" id="KW-1133">Transmembrane helix</keyword>
<gene>
    <name evidence="2" type="ORF">CDAR_95101</name>
</gene>
<dbReference type="EMBL" id="BPLQ01003002">
    <property type="protein sequence ID" value="GIX97040.1"/>
    <property type="molecule type" value="Genomic_DNA"/>
</dbReference>
<feature type="transmembrane region" description="Helical" evidence="1">
    <location>
        <begin position="50"/>
        <end position="67"/>
    </location>
</feature>
<evidence type="ECO:0008006" key="4">
    <source>
        <dbReference type="Google" id="ProtNLM"/>
    </source>
</evidence>
<evidence type="ECO:0000313" key="2">
    <source>
        <dbReference type="EMBL" id="GIX97040.1"/>
    </source>
</evidence>
<reference evidence="2 3" key="1">
    <citation type="submission" date="2021-06" db="EMBL/GenBank/DDBJ databases">
        <title>Caerostris darwini draft genome.</title>
        <authorList>
            <person name="Kono N."/>
            <person name="Arakawa K."/>
        </authorList>
    </citation>
    <scope>NUCLEOTIDE SEQUENCE [LARGE SCALE GENOMIC DNA]</scope>
</reference>
<feature type="transmembrane region" description="Helical" evidence="1">
    <location>
        <begin position="12"/>
        <end position="30"/>
    </location>
</feature>
<keyword evidence="1" id="KW-0812">Transmembrane</keyword>
<dbReference type="Proteomes" id="UP001054837">
    <property type="component" value="Unassembled WGS sequence"/>
</dbReference>
<sequence>MVLSEIGKYRACENVLFFVPCALSCSHWIAQQVRTAVEGDSSFQTPAPLFFIYLFFLSCLEIDFAAVHRGCRKCSTFSFFYNSFLLFNLPFLAGRVDKVRRGGRGNVMILVKTFSAVFDSGRCFTGSEYFVEALGREGHLLRICALPFLGCANV</sequence>
<dbReference type="AlphaFoldDB" id="A0AAV4PM58"/>
<keyword evidence="3" id="KW-1185">Reference proteome</keyword>
<evidence type="ECO:0000256" key="1">
    <source>
        <dbReference type="SAM" id="Phobius"/>
    </source>
</evidence>
<feature type="transmembrane region" description="Helical" evidence="1">
    <location>
        <begin position="79"/>
        <end position="96"/>
    </location>
</feature>
<keyword evidence="1" id="KW-0472">Membrane</keyword>
<protein>
    <recommendedName>
        <fullName evidence="4">Secreted protein</fullName>
    </recommendedName>
</protein>